<feature type="transmembrane region" description="Helical" evidence="1">
    <location>
        <begin position="12"/>
        <end position="30"/>
    </location>
</feature>
<keyword evidence="3" id="KW-1185">Reference proteome</keyword>
<evidence type="ECO:0000256" key="1">
    <source>
        <dbReference type="SAM" id="Phobius"/>
    </source>
</evidence>
<dbReference type="Proteomes" id="UP000295292">
    <property type="component" value="Unassembled WGS sequence"/>
</dbReference>
<organism evidence="2 3">
    <name type="scientific">Sphingobacterium yanglingense</name>
    <dbReference type="NCBI Taxonomy" id="1437280"/>
    <lineage>
        <taxon>Bacteria</taxon>
        <taxon>Pseudomonadati</taxon>
        <taxon>Bacteroidota</taxon>
        <taxon>Sphingobacteriia</taxon>
        <taxon>Sphingobacteriales</taxon>
        <taxon>Sphingobacteriaceae</taxon>
        <taxon>Sphingobacterium</taxon>
    </lineage>
</organism>
<keyword evidence="1" id="KW-0472">Membrane</keyword>
<dbReference type="EMBL" id="SNYV01000013">
    <property type="protein sequence ID" value="TDQ78138.1"/>
    <property type="molecule type" value="Genomic_DNA"/>
</dbReference>
<keyword evidence="1" id="KW-1133">Transmembrane helix</keyword>
<keyword evidence="1" id="KW-0812">Transmembrane</keyword>
<accession>A0A4V3DDV5</accession>
<comment type="caution">
    <text evidence="2">The sequence shown here is derived from an EMBL/GenBank/DDBJ whole genome shotgun (WGS) entry which is preliminary data.</text>
</comment>
<sequence length="41" mass="4672">MNLKSTGSDRIVAFYSFILVKIFFGAHTVISDYCVFSISFF</sequence>
<evidence type="ECO:0000313" key="3">
    <source>
        <dbReference type="Proteomes" id="UP000295292"/>
    </source>
</evidence>
<name>A0A4V3DDV5_9SPHI</name>
<protein>
    <submittedName>
        <fullName evidence="2">Uncharacterized protein</fullName>
    </submittedName>
</protein>
<dbReference type="AlphaFoldDB" id="A0A4V3DDV5"/>
<reference evidence="2 3" key="1">
    <citation type="submission" date="2019-03" db="EMBL/GenBank/DDBJ databases">
        <title>Genomic Encyclopedia of Archaeal and Bacterial Type Strains, Phase II (KMG-II): from individual species to whole genera.</title>
        <authorList>
            <person name="Goeker M."/>
        </authorList>
    </citation>
    <scope>NUCLEOTIDE SEQUENCE [LARGE SCALE GENOMIC DNA]</scope>
    <source>
        <strain evidence="2 3">DSM 28353</strain>
    </source>
</reference>
<gene>
    <name evidence="2" type="ORF">CLV99_2116</name>
</gene>
<proteinExistence type="predicted"/>
<evidence type="ECO:0000313" key="2">
    <source>
        <dbReference type="EMBL" id="TDQ78138.1"/>
    </source>
</evidence>